<keyword evidence="3" id="KW-0347">Helicase</keyword>
<dbReference type="Gene3D" id="3.40.50.10810">
    <property type="entry name" value="Tandem AAA-ATPase domain"/>
    <property type="match status" value="1"/>
</dbReference>
<dbReference type="GO" id="GO:0080188">
    <property type="term" value="P:gene silencing by siRNA-directed DNA methylation"/>
    <property type="evidence" value="ECO:0007669"/>
    <property type="project" value="InterPro"/>
</dbReference>
<comment type="subcellular location">
    <subcellularLocation>
        <location evidence="1">Nucleus</location>
    </subcellularLocation>
</comment>
<dbReference type="GO" id="GO:0004386">
    <property type="term" value="F:helicase activity"/>
    <property type="evidence" value="ECO:0007669"/>
    <property type="project" value="UniProtKB-KW"/>
</dbReference>
<dbReference type="InterPro" id="IPR044567">
    <property type="entry name" value="CLSY/DRD1"/>
</dbReference>
<dbReference type="PANTHER" id="PTHR45821">
    <property type="entry name" value="SNF2 DOMAIN-CONTAINING PROTEIN CLASSY 2-RELATED"/>
    <property type="match status" value="1"/>
</dbReference>
<dbReference type="GO" id="GO:0005524">
    <property type="term" value="F:ATP binding"/>
    <property type="evidence" value="ECO:0007669"/>
    <property type="project" value="UniProtKB-KW"/>
</dbReference>
<name>A0A396GUQ6_MEDTR</name>
<evidence type="ECO:0000256" key="5">
    <source>
        <dbReference type="ARBA" id="ARBA00023242"/>
    </source>
</evidence>
<organism evidence="6">
    <name type="scientific">Medicago truncatula</name>
    <name type="common">Barrel medic</name>
    <name type="synonym">Medicago tribuloides</name>
    <dbReference type="NCBI Taxonomy" id="3880"/>
    <lineage>
        <taxon>Eukaryota</taxon>
        <taxon>Viridiplantae</taxon>
        <taxon>Streptophyta</taxon>
        <taxon>Embryophyta</taxon>
        <taxon>Tracheophyta</taxon>
        <taxon>Spermatophyta</taxon>
        <taxon>Magnoliopsida</taxon>
        <taxon>eudicotyledons</taxon>
        <taxon>Gunneridae</taxon>
        <taxon>Pentapetalae</taxon>
        <taxon>rosids</taxon>
        <taxon>fabids</taxon>
        <taxon>Fabales</taxon>
        <taxon>Fabaceae</taxon>
        <taxon>Papilionoideae</taxon>
        <taxon>50 kb inversion clade</taxon>
        <taxon>NPAAA clade</taxon>
        <taxon>Hologalegina</taxon>
        <taxon>IRL clade</taxon>
        <taxon>Trifolieae</taxon>
        <taxon>Medicago</taxon>
    </lineage>
</organism>
<dbReference type="Proteomes" id="UP000265566">
    <property type="component" value="Chromosome 7"/>
</dbReference>
<dbReference type="AlphaFoldDB" id="A0A396GUQ6"/>
<accession>A0A396GUQ6</accession>
<dbReference type="EMBL" id="PSQE01000007">
    <property type="protein sequence ID" value="RHN44866.1"/>
    <property type="molecule type" value="Genomic_DNA"/>
</dbReference>
<sequence length="243" mass="28328">MFWIVLAKEQSGIDTQVFLSWAINTFLALKGSQQTKFAHGNYMAKTLREIPGILILDEAYNPRSTKSRLKKCLMELPIELRKLLSGTLFQNNFCEYFNTPCLARPKFVHEVLRELDFKYLRRGYGENKAQHFLEARPRRFFMENIARKINSHNDEEKMQGLPVLQKITSSFIDVYESGNSSDTPPGLQIYTLVRNTYDEQHEVIYKLQKKMAECTSYSLEVEILITLRSIHPWLIKIATTCAY</sequence>
<dbReference type="Gramene" id="rna39033">
    <property type="protein sequence ID" value="RHN44866.1"/>
    <property type="gene ID" value="gene39033"/>
</dbReference>
<keyword evidence="5" id="KW-0539">Nucleus</keyword>
<proteinExistence type="predicted"/>
<evidence type="ECO:0000256" key="4">
    <source>
        <dbReference type="ARBA" id="ARBA00022840"/>
    </source>
</evidence>
<dbReference type="PANTHER" id="PTHR45821:SF2">
    <property type="entry name" value="SNF2 DOMAIN-CONTAINING PROTEIN CLASSY 2"/>
    <property type="match status" value="1"/>
</dbReference>
<evidence type="ECO:0000256" key="3">
    <source>
        <dbReference type="ARBA" id="ARBA00022806"/>
    </source>
</evidence>
<keyword evidence="2" id="KW-0547">Nucleotide-binding</keyword>
<comment type="caution">
    <text evidence="6">The sequence shown here is derived from an EMBL/GenBank/DDBJ whole genome shotgun (WGS) entry which is preliminary data.</text>
</comment>
<evidence type="ECO:0000313" key="6">
    <source>
        <dbReference type="EMBL" id="RHN44866.1"/>
    </source>
</evidence>
<keyword evidence="4" id="KW-0067">ATP-binding</keyword>
<evidence type="ECO:0000256" key="1">
    <source>
        <dbReference type="ARBA" id="ARBA00004123"/>
    </source>
</evidence>
<evidence type="ECO:0000256" key="2">
    <source>
        <dbReference type="ARBA" id="ARBA00022741"/>
    </source>
</evidence>
<dbReference type="InterPro" id="IPR038718">
    <property type="entry name" value="SNF2-like_sf"/>
</dbReference>
<protein>
    <submittedName>
        <fullName evidence="6">Putative chromatin remodeling SNF2 family</fullName>
    </submittedName>
</protein>
<dbReference type="GO" id="GO:0005634">
    <property type="term" value="C:nucleus"/>
    <property type="evidence" value="ECO:0007669"/>
    <property type="project" value="UniProtKB-SubCell"/>
</dbReference>
<gene>
    <name evidence="6" type="ORF">MtrunA17_Chr7g0224031</name>
</gene>
<reference evidence="6" key="1">
    <citation type="journal article" date="2018" name="Nat. Plants">
        <title>Whole-genome landscape of Medicago truncatula symbiotic genes.</title>
        <authorList>
            <person name="Pecrix Y."/>
            <person name="Gamas P."/>
            <person name="Carrere S."/>
        </authorList>
    </citation>
    <scope>NUCLEOTIDE SEQUENCE</scope>
    <source>
        <tissue evidence="6">Leaves</tissue>
    </source>
</reference>
<keyword evidence="3" id="KW-0378">Hydrolase</keyword>